<name>A0A813JXX3_POLGL</name>
<organism evidence="1 2">
    <name type="scientific">Polarella glacialis</name>
    <name type="common">Dinoflagellate</name>
    <dbReference type="NCBI Taxonomy" id="89957"/>
    <lineage>
        <taxon>Eukaryota</taxon>
        <taxon>Sar</taxon>
        <taxon>Alveolata</taxon>
        <taxon>Dinophyceae</taxon>
        <taxon>Suessiales</taxon>
        <taxon>Suessiaceae</taxon>
        <taxon>Polarella</taxon>
    </lineage>
</organism>
<protein>
    <submittedName>
        <fullName evidence="1">Uncharacterized protein</fullName>
    </submittedName>
</protein>
<gene>
    <name evidence="1" type="ORF">PGLA2088_LOCUS24835</name>
</gene>
<evidence type="ECO:0000313" key="1">
    <source>
        <dbReference type="EMBL" id="CAE8686149.1"/>
    </source>
</evidence>
<dbReference type="AlphaFoldDB" id="A0A813JXX3"/>
<dbReference type="EMBL" id="CAJNNW010026539">
    <property type="protein sequence ID" value="CAE8686149.1"/>
    <property type="molecule type" value="Genomic_DNA"/>
</dbReference>
<sequence>MSSATQKSRLSDGIIEFAKTHEELKGAFLTFQKDADQIYPGWKEKLGYTGESSVQAATFDWAKKAAAALYIGGWVYAKTPNVEGVYWNEVGYCPDGTAMNLAGNETNHPEKIKNMHTPGSTLPKSFYMNAVGYLPDGTPLNMAGNEVTRSTILRRLGQIRTRTDLLCRPHSRAMSMTLATRPMELLWTRPATSP</sequence>
<reference evidence="1" key="1">
    <citation type="submission" date="2021-02" db="EMBL/GenBank/DDBJ databases">
        <authorList>
            <person name="Dougan E. K."/>
            <person name="Rhodes N."/>
            <person name="Thang M."/>
            <person name="Chan C."/>
        </authorList>
    </citation>
    <scope>NUCLEOTIDE SEQUENCE</scope>
</reference>
<dbReference type="Proteomes" id="UP000626109">
    <property type="component" value="Unassembled WGS sequence"/>
</dbReference>
<evidence type="ECO:0000313" key="2">
    <source>
        <dbReference type="Proteomes" id="UP000626109"/>
    </source>
</evidence>
<proteinExistence type="predicted"/>
<comment type="caution">
    <text evidence="1">The sequence shown here is derived from an EMBL/GenBank/DDBJ whole genome shotgun (WGS) entry which is preliminary data.</text>
</comment>
<accession>A0A813JXX3</accession>